<accession>A0AAE0ZPG6</accession>
<proteinExistence type="predicted"/>
<keyword evidence="2" id="KW-1185">Reference proteome</keyword>
<gene>
    <name evidence="1" type="ORF">RRG08_024078</name>
</gene>
<reference evidence="1" key="1">
    <citation type="journal article" date="2023" name="G3 (Bethesda)">
        <title>A reference genome for the long-term kleptoplast-retaining sea slug Elysia crispata morphotype clarki.</title>
        <authorList>
            <person name="Eastman K.E."/>
            <person name="Pendleton A.L."/>
            <person name="Shaikh M.A."/>
            <person name="Suttiyut T."/>
            <person name="Ogas R."/>
            <person name="Tomko P."/>
            <person name="Gavelis G."/>
            <person name="Widhalm J.R."/>
            <person name="Wisecaver J.H."/>
        </authorList>
    </citation>
    <scope>NUCLEOTIDE SEQUENCE</scope>
    <source>
        <strain evidence="1">ECLA1</strain>
    </source>
</reference>
<sequence>MVHHAPHTIRPECVDQKCGTSTDLDRCAVECYSRASEPCRTNEFTQDWTGFFFNEQENQEDCFGGFYDKHSVQFSKHNVCFGIGNATQQLQRIVQDFRNLIIEKAEYSLAVRKS</sequence>
<name>A0AAE0ZPG6_9GAST</name>
<dbReference type="Proteomes" id="UP001283361">
    <property type="component" value="Unassembled WGS sequence"/>
</dbReference>
<evidence type="ECO:0000313" key="1">
    <source>
        <dbReference type="EMBL" id="KAK3772893.1"/>
    </source>
</evidence>
<dbReference type="AlphaFoldDB" id="A0AAE0ZPG6"/>
<dbReference type="EMBL" id="JAWDGP010003588">
    <property type="protein sequence ID" value="KAK3772893.1"/>
    <property type="molecule type" value="Genomic_DNA"/>
</dbReference>
<comment type="caution">
    <text evidence="1">The sequence shown here is derived from an EMBL/GenBank/DDBJ whole genome shotgun (WGS) entry which is preliminary data.</text>
</comment>
<evidence type="ECO:0000313" key="2">
    <source>
        <dbReference type="Proteomes" id="UP001283361"/>
    </source>
</evidence>
<protein>
    <submittedName>
        <fullName evidence="1">Uncharacterized protein</fullName>
    </submittedName>
</protein>
<organism evidence="1 2">
    <name type="scientific">Elysia crispata</name>
    <name type="common">lettuce slug</name>
    <dbReference type="NCBI Taxonomy" id="231223"/>
    <lineage>
        <taxon>Eukaryota</taxon>
        <taxon>Metazoa</taxon>
        <taxon>Spiralia</taxon>
        <taxon>Lophotrochozoa</taxon>
        <taxon>Mollusca</taxon>
        <taxon>Gastropoda</taxon>
        <taxon>Heterobranchia</taxon>
        <taxon>Euthyneura</taxon>
        <taxon>Panpulmonata</taxon>
        <taxon>Sacoglossa</taxon>
        <taxon>Placobranchoidea</taxon>
        <taxon>Plakobranchidae</taxon>
        <taxon>Elysia</taxon>
    </lineage>
</organism>